<feature type="region of interest" description="Disordered" evidence="10">
    <location>
        <begin position="320"/>
        <end position="445"/>
    </location>
</feature>
<keyword evidence="8" id="KW-0804">Transcription</keyword>
<evidence type="ECO:0000256" key="6">
    <source>
        <dbReference type="ARBA" id="ARBA00022843"/>
    </source>
</evidence>
<dbReference type="GO" id="GO:0005634">
    <property type="term" value="C:nucleus"/>
    <property type="evidence" value="ECO:0007669"/>
    <property type="project" value="UniProtKB-SubCell"/>
</dbReference>
<evidence type="ECO:0000256" key="1">
    <source>
        <dbReference type="ARBA" id="ARBA00004123"/>
    </source>
</evidence>
<dbReference type="InterPro" id="IPR018866">
    <property type="entry name" value="Znf-4CXXC_R1"/>
</dbReference>
<evidence type="ECO:0000256" key="9">
    <source>
        <dbReference type="ARBA" id="ARBA00023242"/>
    </source>
</evidence>
<keyword evidence="9" id="KW-0539">Nucleus</keyword>
<dbReference type="Pfam" id="PF10497">
    <property type="entry name" value="zf-4CXXC_R1"/>
    <property type="match status" value="1"/>
</dbReference>
<evidence type="ECO:0000256" key="7">
    <source>
        <dbReference type="ARBA" id="ARBA00023015"/>
    </source>
</evidence>
<feature type="compositionally biased region" description="Gly residues" evidence="10">
    <location>
        <begin position="364"/>
        <end position="378"/>
    </location>
</feature>
<dbReference type="InterPro" id="IPR040221">
    <property type="entry name" value="CDCA7/CDA7L"/>
</dbReference>
<comment type="subcellular location">
    <subcellularLocation>
        <location evidence="2">Cytoplasm</location>
    </subcellularLocation>
    <subcellularLocation>
        <location evidence="1">Nucleus</location>
    </subcellularLocation>
</comment>
<protein>
    <recommendedName>
        <fullName evidence="11">Zinc-finger domain-containing protein</fullName>
    </recommendedName>
</protein>
<dbReference type="EMBL" id="JALJOU010000093">
    <property type="protein sequence ID" value="KAK9821951.1"/>
    <property type="molecule type" value="Genomic_DNA"/>
</dbReference>
<evidence type="ECO:0000256" key="4">
    <source>
        <dbReference type="ARBA" id="ARBA00022499"/>
    </source>
</evidence>
<evidence type="ECO:0000256" key="3">
    <source>
        <dbReference type="ARBA" id="ARBA00022490"/>
    </source>
</evidence>
<keyword evidence="5" id="KW-0597">Phosphoprotein</keyword>
<keyword evidence="13" id="KW-1185">Reference proteome</keyword>
<feature type="region of interest" description="Disordered" evidence="10">
    <location>
        <begin position="28"/>
        <end position="52"/>
    </location>
</feature>
<evidence type="ECO:0000256" key="2">
    <source>
        <dbReference type="ARBA" id="ARBA00004496"/>
    </source>
</evidence>
<keyword evidence="4" id="KW-1017">Isopeptide bond</keyword>
<evidence type="ECO:0000256" key="8">
    <source>
        <dbReference type="ARBA" id="ARBA00023163"/>
    </source>
</evidence>
<dbReference type="Proteomes" id="UP001445335">
    <property type="component" value="Unassembled WGS sequence"/>
</dbReference>
<evidence type="ECO:0000256" key="10">
    <source>
        <dbReference type="SAM" id="MobiDB-lite"/>
    </source>
</evidence>
<keyword evidence="6" id="KW-0832">Ubl conjugation</keyword>
<evidence type="ECO:0000313" key="13">
    <source>
        <dbReference type="Proteomes" id="UP001445335"/>
    </source>
</evidence>
<feature type="compositionally biased region" description="Gly residues" evidence="10">
    <location>
        <begin position="247"/>
        <end position="259"/>
    </location>
</feature>
<dbReference type="GO" id="GO:0005737">
    <property type="term" value="C:cytoplasm"/>
    <property type="evidence" value="ECO:0007669"/>
    <property type="project" value="UniProtKB-SubCell"/>
</dbReference>
<sequence>MQRGITDAIRGFFEDGVLDDVASRARGDAVAQDKGNVQPREPRPAPLSAAPEVDPAALDTRQLALLSARRGRTIRRLRAAAAENRLPTESYGLEHVRRVLRFEARQPYRAPRHREKCAAVHGPGCRTCACRTCHFCRHKWADELVSECACRDLLGSERGTWCGTCLWTRMGQNIHEALADPAWRCPPCLDLCNCSGLGCSRCRAGWAPTGILNAEHRDCGFKSAAHYLVMTQFDERTAAEPIPDMAGGTGRPRGTGGWAARGAPAVPKRARLDPRISEAHERQERLRSLLLGGLAAALAPPATSLEARAAGDAAFAGLSLGDDQLEGDGSGADDLGGGDDEEPEDELEPPRRRPQPETPSQGLGRPGGSGGGGGGSGGATPAQRAGRGRTHGLMSGSGHRSASDPGAAGRGQGGAIAPVAEGPGESQWAGPHGGLSPPDGPRQRRNSVFAALGRMRLAAHRPAKRSCYGALRRTATVWVKLFRRLDNARAREYIAGVVGDLLRRAVADIDEPAVINALAAAPGLPAHDLCSAEALGAVLGLMDAAAEVLPPEDVRYDVVRRLTGLEPFIDFAASDPAARGALLGGCFRVLDTLAARGLDPGGLAGGVADYFGAAAAELDELDAVGTSTEAARERCALLRFGHDAGEQLVGGALEHIGTVVTRLGPAAEALLVPEVLGLLDPGRPVYAQLRRKVLLVVHAAVAALGRGPPAGEAAGVEWAARRARLAGALMQGALPHLDAAVCRRYRVRGRGAAAALDAVLPAGARAADARCDVDLIGEASAAVAAQVQALAAAAGKAAWPDLVRYAQAPFGDRLALHALPPHRAFAANFLTRSLQAFPEAARAASAAARAPLLRAWLHALADVDLRATAARLTDAMAAAAPELFAAAEITPAAVRADQAGVARAALAHAVFRALVLNPEWRGQLLALARGLADVLARRSRGDGGGDTNARGPRRRTREAALAALAVGVAEGAGLRGACPHASEATCACGELHLLAALAPAAHWACQAAVQLQRWAAALVAAGDANPNPNQGPDAAAAARREAAEWAASTAMQQLGPLLRVLARVSNAAGAPAARDPRRQVLELLRAVMAIGTDGPAAGTDATAPADTVLFHCLAAALVPGAAADPADPDLDPADARRAAWLVHYVAGTFLRRCLLRAALPSRAAERAGVNTGGALRGADFKWELGRRAIGFLTGLAAGGGAGVEWAAAAAPPLRAILAIAEGAKPSELVAVVRAQLLAAAWPAARIKGAMQAALRQLGTRGVSAEAWRLHAEAVLADEVAGD</sequence>
<gene>
    <name evidence="12" type="ORF">WJX81_001508</name>
</gene>
<evidence type="ECO:0000313" key="12">
    <source>
        <dbReference type="EMBL" id="KAK9821951.1"/>
    </source>
</evidence>
<comment type="caution">
    <text evidence="12">The sequence shown here is derived from an EMBL/GenBank/DDBJ whole genome shotgun (WGS) entry which is preliminary data.</text>
</comment>
<dbReference type="PANTHER" id="PTHR31169:SF8">
    <property type="entry name" value="ZINC-FINGER DOMAIN OF MONOAMINE-OXIDASE A REPRESSOR R1 PROTEIN"/>
    <property type="match status" value="1"/>
</dbReference>
<reference evidence="12 13" key="1">
    <citation type="journal article" date="2024" name="Nat. Commun.">
        <title>Phylogenomics reveals the evolutionary origins of lichenization in chlorophyte algae.</title>
        <authorList>
            <person name="Puginier C."/>
            <person name="Libourel C."/>
            <person name="Otte J."/>
            <person name="Skaloud P."/>
            <person name="Haon M."/>
            <person name="Grisel S."/>
            <person name="Petersen M."/>
            <person name="Berrin J.G."/>
            <person name="Delaux P.M."/>
            <person name="Dal Grande F."/>
            <person name="Keller J."/>
        </authorList>
    </citation>
    <scope>NUCLEOTIDE SEQUENCE [LARGE SCALE GENOMIC DNA]</scope>
    <source>
        <strain evidence="12 13">SAG 245.80</strain>
    </source>
</reference>
<feature type="compositionally biased region" description="Acidic residues" evidence="10">
    <location>
        <begin position="336"/>
        <end position="347"/>
    </location>
</feature>
<name>A0AAW1QKF0_9CHLO</name>
<evidence type="ECO:0000256" key="5">
    <source>
        <dbReference type="ARBA" id="ARBA00022553"/>
    </source>
</evidence>
<keyword evidence="3" id="KW-0963">Cytoplasm</keyword>
<feature type="region of interest" description="Disordered" evidence="10">
    <location>
        <begin position="240"/>
        <end position="275"/>
    </location>
</feature>
<keyword evidence="7" id="KW-0805">Transcription regulation</keyword>
<accession>A0AAW1QKF0</accession>
<dbReference type="PANTHER" id="PTHR31169">
    <property type="entry name" value="OS05G0300700 PROTEIN"/>
    <property type="match status" value="1"/>
</dbReference>
<dbReference type="GO" id="GO:0006355">
    <property type="term" value="P:regulation of DNA-templated transcription"/>
    <property type="evidence" value="ECO:0007669"/>
    <property type="project" value="InterPro"/>
</dbReference>
<proteinExistence type="predicted"/>
<evidence type="ECO:0000259" key="11">
    <source>
        <dbReference type="Pfam" id="PF10497"/>
    </source>
</evidence>
<feature type="domain" description="Zinc-finger" evidence="11">
    <location>
        <begin position="129"/>
        <end position="228"/>
    </location>
</feature>
<organism evidence="12 13">
    <name type="scientific">Elliptochloris bilobata</name>
    <dbReference type="NCBI Taxonomy" id="381761"/>
    <lineage>
        <taxon>Eukaryota</taxon>
        <taxon>Viridiplantae</taxon>
        <taxon>Chlorophyta</taxon>
        <taxon>core chlorophytes</taxon>
        <taxon>Trebouxiophyceae</taxon>
        <taxon>Trebouxiophyceae incertae sedis</taxon>
        <taxon>Elliptochloris clade</taxon>
        <taxon>Elliptochloris</taxon>
    </lineage>
</organism>